<gene>
    <name evidence="1" type="ORF">FGO68_gene6563</name>
</gene>
<evidence type="ECO:0000313" key="1">
    <source>
        <dbReference type="EMBL" id="TNV82927.1"/>
    </source>
</evidence>
<dbReference type="Proteomes" id="UP000785679">
    <property type="component" value="Unassembled WGS sequence"/>
</dbReference>
<name>A0A8J8NVR5_HALGN</name>
<dbReference type="AlphaFoldDB" id="A0A8J8NVR5"/>
<comment type="caution">
    <text evidence="1">The sequence shown here is derived from an EMBL/GenBank/DDBJ whole genome shotgun (WGS) entry which is preliminary data.</text>
</comment>
<keyword evidence="2" id="KW-1185">Reference proteome</keyword>
<sequence length="70" mass="8179">MNVSGRQWRYKGASRSEMQLGSWRANVVDKISVTEWTYCQLRKENPHSLTIVNEPLRINDSGYLQHPKDC</sequence>
<dbReference type="EMBL" id="RRYP01004359">
    <property type="protein sequence ID" value="TNV82927.1"/>
    <property type="molecule type" value="Genomic_DNA"/>
</dbReference>
<proteinExistence type="predicted"/>
<organism evidence="1 2">
    <name type="scientific">Halteria grandinella</name>
    <dbReference type="NCBI Taxonomy" id="5974"/>
    <lineage>
        <taxon>Eukaryota</taxon>
        <taxon>Sar</taxon>
        <taxon>Alveolata</taxon>
        <taxon>Ciliophora</taxon>
        <taxon>Intramacronucleata</taxon>
        <taxon>Spirotrichea</taxon>
        <taxon>Stichotrichia</taxon>
        <taxon>Sporadotrichida</taxon>
        <taxon>Halteriidae</taxon>
        <taxon>Halteria</taxon>
    </lineage>
</organism>
<reference evidence="1" key="1">
    <citation type="submission" date="2019-06" db="EMBL/GenBank/DDBJ databases">
        <authorList>
            <person name="Zheng W."/>
        </authorList>
    </citation>
    <scope>NUCLEOTIDE SEQUENCE</scope>
    <source>
        <strain evidence="1">QDHG01</strain>
    </source>
</reference>
<evidence type="ECO:0000313" key="2">
    <source>
        <dbReference type="Proteomes" id="UP000785679"/>
    </source>
</evidence>
<accession>A0A8J8NVR5</accession>
<protein>
    <submittedName>
        <fullName evidence="1">Uncharacterized protein</fullName>
    </submittedName>
</protein>